<keyword evidence="1" id="KW-1133">Transmembrane helix</keyword>
<reference evidence="2" key="1">
    <citation type="submission" date="2018-05" db="EMBL/GenBank/DDBJ databases">
        <authorList>
            <person name="Lanie J.A."/>
            <person name="Ng W.-L."/>
            <person name="Kazmierczak K.M."/>
            <person name="Andrzejewski T.M."/>
            <person name="Davidsen T.M."/>
            <person name="Wayne K.J."/>
            <person name="Tettelin H."/>
            <person name="Glass J.I."/>
            <person name="Rusch D."/>
            <person name="Podicherti R."/>
            <person name="Tsui H.-C.T."/>
            <person name="Winkler M.E."/>
        </authorList>
    </citation>
    <scope>NUCLEOTIDE SEQUENCE</scope>
</reference>
<evidence type="ECO:0000313" key="2">
    <source>
        <dbReference type="EMBL" id="SVA31836.1"/>
    </source>
</evidence>
<name>A0A381UUM7_9ZZZZ</name>
<dbReference type="EMBL" id="UINC01007175">
    <property type="protein sequence ID" value="SVA31836.1"/>
    <property type="molecule type" value="Genomic_DNA"/>
</dbReference>
<accession>A0A381UUM7</accession>
<protein>
    <recommendedName>
        <fullName evidence="3">EamA domain-containing protein</fullName>
    </recommendedName>
</protein>
<sequence>MNKSHFPILLYTLMILAMATWGLSWTNAKVLSDYGPSSVVAFWRFFFSSITMIPVLW</sequence>
<organism evidence="2">
    <name type="scientific">marine metagenome</name>
    <dbReference type="NCBI Taxonomy" id="408172"/>
    <lineage>
        <taxon>unclassified sequences</taxon>
        <taxon>metagenomes</taxon>
        <taxon>ecological metagenomes</taxon>
    </lineage>
</organism>
<keyword evidence="1" id="KW-0812">Transmembrane</keyword>
<feature type="transmembrane region" description="Helical" evidence="1">
    <location>
        <begin position="6"/>
        <end position="26"/>
    </location>
</feature>
<proteinExistence type="predicted"/>
<evidence type="ECO:0008006" key="3">
    <source>
        <dbReference type="Google" id="ProtNLM"/>
    </source>
</evidence>
<feature type="transmembrane region" description="Helical" evidence="1">
    <location>
        <begin position="38"/>
        <end position="56"/>
    </location>
</feature>
<keyword evidence="1" id="KW-0472">Membrane</keyword>
<gene>
    <name evidence="2" type="ORF">METZ01_LOCUS84690</name>
</gene>
<dbReference type="AlphaFoldDB" id="A0A381UUM7"/>
<feature type="non-terminal residue" evidence="2">
    <location>
        <position position="57"/>
    </location>
</feature>
<evidence type="ECO:0000256" key="1">
    <source>
        <dbReference type="SAM" id="Phobius"/>
    </source>
</evidence>